<evidence type="ECO:0000313" key="2">
    <source>
        <dbReference type="Proteomes" id="UP001249959"/>
    </source>
</evidence>
<accession>A0ABU3TUF4</accession>
<keyword evidence="2" id="KW-1185">Reference proteome</keyword>
<name>A0ABU3TUF4_9BACT</name>
<proteinExistence type="predicted"/>
<gene>
    <name evidence="1" type="ORF">PQG45_10635</name>
</gene>
<evidence type="ECO:0008006" key="3">
    <source>
        <dbReference type="Google" id="ProtNLM"/>
    </source>
</evidence>
<dbReference type="Proteomes" id="UP001249959">
    <property type="component" value="Unassembled WGS sequence"/>
</dbReference>
<dbReference type="EMBL" id="JAVNWW010000006">
    <property type="protein sequence ID" value="MDU0809493.1"/>
    <property type="molecule type" value="Genomic_DNA"/>
</dbReference>
<organism evidence="1 2">
    <name type="scientific">Aquirufa regiilacus</name>
    <dbReference type="NCBI Taxonomy" id="3024868"/>
    <lineage>
        <taxon>Bacteria</taxon>
        <taxon>Pseudomonadati</taxon>
        <taxon>Bacteroidota</taxon>
        <taxon>Cytophagia</taxon>
        <taxon>Cytophagales</taxon>
        <taxon>Flectobacillaceae</taxon>
        <taxon>Aquirufa</taxon>
    </lineage>
</organism>
<reference evidence="1 2" key="1">
    <citation type="submission" date="2023-09" db="EMBL/GenBank/DDBJ databases">
        <title>Aquirufa genomes.</title>
        <authorList>
            <person name="Pitt A."/>
        </authorList>
    </citation>
    <scope>NUCLEOTIDE SEQUENCE [LARGE SCALE GENOMIC DNA]</scope>
    <source>
        <strain evidence="1 2">LEOWEIH-7C</strain>
    </source>
</reference>
<protein>
    <recommendedName>
        <fullName evidence="3">Outer membrane protein beta-barrel domain-containing protein</fullName>
    </recommendedName>
</protein>
<evidence type="ECO:0000313" key="1">
    <source>
        <dbReference type="EMBL" id="MDU0809493.1"/>
    </source>
</evidence>
<dbReference type="RefSeq" id="WP_315577584.1">
    <property type="nucleotide sequence ID" value="NZ_JARDXH010000009.1"/>
</dbReference>
<sequence>MNNKSLLIGLILFIAVQFNGFTQQVKLSQGIAITQFDYSNNEGQSIGGLKSGSGLSFQVAYHKANLVDSTKYLINQKPVDIYLAQHRRLAQLLSWLNYDVGISFIQMNAVGDIQQNAFSYQTDFLGLQTKLGVSIPLPLKTSINFQGIASVHKIVHGNQFLMNRYIDLTLDPQFSGLKMMLGFGVDVEKRFSEKLAGFASYQYQQTFLPTSAGESTLNFKPTTGSVGIRFLI</sequence>
<comment type="caution">
    <text evidence="1">The sequence shown here is derived from an EMBL/GenBank/DDBJ whole genome shotgun (WGS) entry which is preliminary data.</text>
</comment>